<proteinExistence type="predicted"/>
<protein>
    <submittedName>
        <fullName evidence="1">Uncharacterized protein</fullName>
    </submittedName>
</protein>
<reference evidence="1" key="1">
    <citation type="journal article" date="2018" name="Nat. Genet.">
        <title>Extensive intraspecific gene order and gene structural variations between Mo17 and other maize genomes.</title>
        <authorList>
            <person name="Sun S."/>
            <person name="Zhou Y."/>
            <person name="Chen J."/>
            <person name="Shi J."/>
            <person name="Zhao H."/>
            <person name="Zhao H."/>
            <person name="Song W."/>
            <person name="Zhang M."/>
            <person name="Cui Y."/>
            <person name="Dong X."/>
            <person name="Liu H."/>
            <person name="Ma X."/>
            <person name="Jiao Y."/>
            <person name="Wang B."/>
            <person name="Wei X."/>
            <person name="Stein J.C."/>
            <person name="Glaubitz J.C."/>
            <person name="Lu F."/>
            <person name="Yu G."/>
            <person name="Liang C."/>
            <person name="Fengler K."/>
            <person name="Li B."/>
            <person name="Rafalski A."/>
            <person name="Schnable P.S."/>
            <person name="Ware D.H."/>
            <person name="Buckler E.S."/>
            <person name="Lai J."/>
        </authorList>
    </citation>
    <scope>NUCLEOTIDE SEQUENCE [LARGE SCALE GENOMIC DNA]</scope>
    <source>
        <tissue evidence="1">Seedling</tissue>
    </source>
</reference>
<gene>
    <name evidence="1" type="ORF">Zm00014a_042977</name>
</gene>
<dbReference type="Proteomes" id="UP000251960">
    <property type="component" value="Chromosome 4"/>
</dbReference>
<comment type="caution">
    <text evidence="1">The sequence shown here is derived from an EMBL/GenBank/DDBJ whole genome shotgun (WGS) entry which is preliminary data.</text>
</comment>
<sequence>MICLFGTMMQHGLIKSCR</sequence>
<evidence type="ECO:0000313" key="1">
    <source>
        <dbReference type="EMBL" id="PWZ28895.1"/>
    </source>
</evidence>
<dbReference type="EMBL" id="NCVQ01000005">
    <property type="protein sequence ID" value="PWZ28895.1"/>
    <property type="molecule type" value="Genomic_DNA"/>
</dbReference>
<name>A0A3L6F6Z0_MAIZE</name>
<organism evidence="1">
    <name type="scientific">Zea mays</name>
    <name type="common">Maize</name>
    <dbReference type="NCBI Taxonomy" id="4577"/>
    <lineage>
        <taxon>Eukaryota</taxon>
        <taxon>Viridiplantae</taxon>
        <taxon>Streptophyta</taxon>
        <taxon>Embryophyta</taxon>
        <taxon>Tracheophyta</taxon>
        <taxon>Spermatophyta</taxon>
        <taxon>Magnoliopsida</taxon>
        <taxon>Liliopsida</taxon>
        <taxon>Poales</taxon>
        <taxon>Poaceae</taxon>
        <taxon>PACMAD clade</taxon>
        <taxon>Panicoideae</taxon>
        <taxon>Andropogonodae</taxon>
        <taxon>Andropogoneae</taxon>
        <taxon>Tripsacinae</taxon>
        <taxon>Zea</taxon>
    </lineage>
</organism>
<accession>A0A3L6F6Z0</accession>
<dbReference type="AlphaFoldDB" id="A0A3L6F6Z0"/>